<dbReference type="Gene3D" id="1.20.81.30">
    <property type="entry name" value="Type II secretion system (T2SS), domain F"/>
    <property type="match status" value="1"/>
</dbReference>
<feature type="non-terminal residue" evidence="8">
    <location>
        <position position="1"/>
    </location>
</feature>
<proteinExistence type="predicted"/>
<sequence length="176" mass="19918">AIGVAVLIFYMPKLWLRSVVRRKQENIRRHLPDALDMLSVCADAGLGFDQSLQRVSESWEGPLAIEFARVVNEMSMGETRASAMRSMAERLDVQEVSSFVAVILQSYELGMGIADTLHAQADQMRIERRYWAQEQARKIPTKMLFPLMFLILPAMFAVILGPIVPLMREIFASVGF</sequence>
<keyword evidence="2" id="KW-1003">Cell membrane</keyword>
<evidence type="ECO:0000259" key="7">
    <source>
        <dbReference type="Pfam" id="PF00482"/>
    </source>
</evidence>
<feature type="domain" description="Type II secretion system protein GspF" evidence="7">
    <location>
        <begin position="35"/>
        <end position="160"/>
    </location>
</feature>
<evidence type="ECO:0000256" key="6">
    <source>
        <dbReference type="SAM" id="Phobius"/>
    </source>
</evidence>
<keyword evidence="5 6" id="KW-0472">Membrane</keyword>
<dbReference type="PANTHER" id="PTHR35007">
    <property type="entry name" value="INTEGRAL MEMBRANE PROTEIN-RELATED"/>
    <property type="match status" value="1"/>
</dbReference>
<name>X1H477_9ZZZZ</name>
<dbReference type="EMBL" id="BARU01013719">
    <property type="protein sequence ID" value="GAH40083.1"/>
    <property type="molecule type" value="Genomic_DNA"/>
</dbReference>
<evidence type="ECO:0000313" key="8">
    <source>
        <dbReference type="EMBL" id="GAH40083.1"/>
    </source>
</evidence>
<dbReference type="PANTHER" id="PTHR35007:SF2">
    <property type="entry name" value="PILUS ASSEMBLE PROTEIN"/>
    <property type="match status" value="1"/>
</dbReference>
<dbReference type="InterPro" id="IPR018076">
    <property type="entry name" value="T2SS_GspF_dom"/>
</dbReference>
<evidence type="ECO:0000256" key="4">
    <source>
        <dbReference type="ARBA" id="ARBA00022989"/>
    </source>
</evidence>
<evidence type="ECO:0000256" key="3">
    <source>
        <dbReference type="ARBA" id="ARBA00022692"/>
    </source>
</evidence>
<dbReference type="InterPro" id="IPR042094">
    <property type="entry name" value="T2SS_GspF_sf"/>
</dbReference>
<evidence type="ECO:0000256" key="5">
    <source>
        <dbReference type="ARBA" id="ARBA00023136"/>
    </source>
</evidence>
<comment type="caution">
    <text evidence="8">The sequence shown here is derived from an EMBL/GenBank/DDBJ whole genome shotgun (WGS) entry which is preliminary data.</text>
</comment>
<organism evidence="8">
    <name type="scientific">marine sediment metagenome</name>
    <dbReference type="NCBI Taxonomy" id="412755"/>
    <lineage>
        <taxon>unclassified sequences</taxon>
        <taxon>metagenomes</taxon>
        <taxon>ecological metagenomes</taxon>
    </lineage>
</organism>
<accession>X1H477</accession>
<evidence type="ECO:0000256" key="2">
    <source>
        <dbReference type="ARBA" id="ARBA00022475"/>
    </source>
</evidence>
<comment type="subcellular location">
    <subcellularLocation>
        <location evidence="1">Cell membrane</location>
        <topology evidence="1">Multi-pass membrane protein</topology>
    </subcellularLocation>
</comment>
<feature type="transmembrane region" description="Helical" evidence="6">
    <location>
        <begin position="143"/>
        <end position="164"/>
    </location>
</feature>
<dbReference type="Pfam" id="PF00482">
    <property type="entry name" value="T2SSF"/>
    <property type="match status" value="1"/>
</dbReference>
<keyword evidence="4 6" id="KW-1133">Transmembrane helix</keyword>
<gene>
    <name evidence="8" type="ORF">S03H2_24610</name>
</gene>
<dbReference type="AlphaFoldDB" id="X1H477"/>
<protein>
    <recommendedName>
        <fullName evidence="7">Type II secretion system protein GspF domain-containing protein</fullName>
    </recommendedName>
</protein>
<dbReference type="GO" id="GO:0005886">
    <property type="term" value="C:plasma membrane"/>
    <property type="evidence" value="ECO:0007669"/>
    <property type="project" value="UniProtKB-SubCell"/>
</dbReference>
<reference evidence="8" key="1">
    <citation type="journal article" date="2014" name="Front. Microbiol.">
        <title>High frequency of phylogenetically diverse reductive dehalogenase-homologous genes in deep subseafloor sedimentary metagenomes.</title>
        <authorList>
            <person name="Kawai M."/>
            <person name="Futagami T."/>
            <person name="Toyoda A."/>
            <person name="Takaki Y."/>
            <person name="Nishi S."/>
            <person name="Hori S."/>
            <person name="Arai W."/>
            <person name="Tsubouchi T."/>
            <person name="Morono Y."/>
            <person name="Uchiyama I."/>
            <person name="Ito T."/>
            <person name="Fujiyama A."/>
            <person name="Inagaki F."/>
            <person name="Takami H."/>
        </authorList>
    </citation>
    <scope>NUCLEOTIDE SEQUENCE</scope>
    <source>
        <strain evidence="8">Expedition CK06-06</strain>
    </source>
</reference>
<keyword evidence="3 6" id="KW-0812">Transmembrane</keyword>
<evidence type="ECO:0000256" key="1">
    <source>
        <dbReference type="ARBA" id="ARBA00004651"/>
    </source>
</evidence>